<proteinExistence type="predicted"/>
<keyword evidence="2" id="KW-1185">Reference proteome</keyword>
<accession>A0A0S4KL81</accession>
<sequence length="111" mass="12266">MRCIGIVKRPQVQLQNGLHVWQCRLLLPQVGVSAHGGANWILGKEHLLVRCSGSPWYEYCTAQLYDGATVSVVGTAIQRPRYVAIHSTYRYDTEVHVGHEGSLSLIGSLPP</sequence>
<name>A0A0S4KL81_BODSA</name>
<evidence type="ECO:0000313" key="2">
    <source>
        <dbReference type="Proteomes" id="UP000051952"/>
    </source>
</evidence>
<dbReference type="AlphaFoldDB" id="A0A0S4KL81"/>
<dbReference type="Proteomes" id="UP000051952">
    <property type="component" value="Unassembled WGS sequence"/>
</dbReference>
<protein>
    <submittedName>
        <fullName evidence="1">Uncharacterized protein</fullName>
    </submittedName>
</protein>
<organism evidence="1 2">
    <name type="scientific">Bodo saltans</name>
    <name type="common">Flagellated protozoan</name>
    <dbReference type="NCBI Taxonomy" id="75058"/>
    <lineage>
        <taxon>Eukaryota</taxon>
        <taxon>Discoba</taxon>
        <taxon>Euglenozoa</taxon>
        <taxon>Kinetoplastea</taxon>
        <taxon>Metakinetoplastina</taxon>
        <taxon>Eubodonida</taxon>
        <taxon>Bodonidae</taxon>
        <taxon>Bodo</taxon>
    </lineage>
</organism>
<reference evidence="2" key="1">
    <citation type="submission" date="2015-09" db="EMBL/GenBank/DDBJ databases">
        <authorList>
            <consortium name="Pathogen Informatics"/>
        </authorList>
    </citation>
    <scope>NUCLEOTIDE SEQUENCE [LARGE SCALE GENOMIC DNA]</scope>
    <source>
        <strain evidence="2">Lake Konstanz</strain>
    </source>
</reference>
<dbReference type="EMBL" id="CYKH01002055">
    <property type="protein sequence ID" value="CUI15342.1"/>
    <property type="molecule type" value="Genomic_DNA"/>
</dbReference>
<gene>
    <name evidence="1" type="ORF">BSAL_38055</name>
</gene>
<dbReference type="VEuPathDB" id="TriTrypDB:BSAL_38055"/>
<dbReference type="OMA" id="PVHEAYF"/>
<evidence type="ECO:0000313" key="1">
    <source>
        <dbReference type="EMBL" id="CUI15342.1"/>
    </source>
</evidence>